<feature type="domain" description="EamA" evidence="6">
    <location>
        <begin position="3"/>
        <end position="132"/>
    </location>
</feature>
<evidence type="ECO:0000256" key="3">
    <source>
        <dbReference type="ARBA" id="ARBA00022989"/>
    </source>
</evidence>
<comment type="caution">
    <text evidence="7">The sequence shown here is derived from an EMBL/GenBank/DDBJ whole genome shotgun (WGS) entry which is preliminary data.</text>
</comment>
<feature type="transmembrane region" description="Helical" evidence="5">
    <location>
        <begin position="258"/>
        <end position="275"/>
    </location>
</feature>
<evidence type="ECO:0000256" key="2">
    <source>
        <dbReference type="ARBA" id="ARBA00022692"/>
    </source>
</evidence>
<evidence type="ECO:0000256" key="1">
    <source>
        <dbReference type="ARBA" id="ARBA00004141"/>
    </source>
</evidence>
<evidence type="ECO:0000259" key="6">
    <source>
        <dbReference type="Pfam" id="PF00892"/>
    </source>
</evidence>
<feature type="transmembrane region" description="Helical" evidence="5">
    <location>
        <begin position="69"/>
        <end position="87"/>
    </location>
</feature>
<feature type="transmembrane region" description="Helical" evidence="5">
    <location>
        <begin position="231"/>
        <end position="252"/>
    </location>
</feature>
<dbReference type="RefSeq" id="WP_143950207.1">
    <property type="nucleotide sequence ID" value="NZ_BAABMB010000003.1"/>
</dbReference>
<dbReference type="PANTHER" id="PTHR22911">
    <property type="entry name" value="ACYL-MALONYL CONDENSING ENZYME-RELATED"/>
    <property type="match status" value="1"/>
</dbReference>
<evidence type="ECO:0000256" key="5">
    <source>
        <dbReference type="SAM" id="Phobius"/>
    </source>
</evidence>
<keyword evidence="2 5" id="KW-0812">Transmembrane</keyword>
<feature type="transmembrane region" description="Helical" evidence="5">
    <location>
        <begin position="199"/>
        <end position="219"/>
    </location>
</feature>
<dbReference type="PANTHER" id="PTHR22911:SF6">
    <property type="entry name" value="SOLUTE CARRIER FAMILY 35 MEMBER G1"/>
    <property type="match status" value="1"/>
</dbReference>
<dbReference type="OrthoDB" id="8524934at2"/>
<reference evidence="7 8" key="1">
    <citation type="submission" date="2019-07" db="EMBL/GenBank/DDBJ databases">
        <title>Qingshengfaniella alkalisoli gen. nov., sp. nov., isolated from saline soil.</title>
        <authorList>
            <person name="Xu L."/>
            <person name="Huang X.-X."/>
            <person name="Sun J.-Q."/>
        </authorList>
    </citation>
    <scope>NUCLEOTIDE SEQUENCE [LARGE SCALE GENOMIC DNA]</scope>
    <source>
        <strain evidence="7 8">DSM 27279</strain>
    </source>
</reference>
<accession>A0A556ABP1</accession>
<proteinExistence type="predicted"/>
<keyword evidence="3 5" id="KW-1133">Transmembrane helix</keyword>
<dbReference type="Pfam" id="PF00892">
    <property type="entry name" value="EamA"/>
    <property type="match status" value="2"/>
</dbReference>
<dbReference type="EMBL" id="VLTJ01000039">
    <property type="protein sequence ID" value="TSH90291.1"/>
    <property type="molecule type" value="Genomic_DNA"/>
</dbReference>
<evidence type="ECO:0000313" key="7">
    <source>
        <dbReference type="EMBL" id="TSH90291.1"/>
    </source>
</evidence>
<feature type="transmembrane region" description="Helical" evidence="5">
    <location>
        <begin position="174"/>
        <end position="193"/>
    </location>
</feature>
<organism evidence="7 8">
    <name type="scientific">Verticiella sediminum</name>
    <dbReference type="NCBI Taxonomy" id="1247510"/>
    <lineage>
        <taxon>Bacteria</taxon>
        <taxon>Pseudomonadati</taxon>
        <taxon>Pseudomonadota</taxon>
        <taxon>Betaproteobacteria</taxon>
        <taxon>Burkholderiales</taxon>
        <taxon>Alcaligenaceae</taxon>
        <taxon>Verticiella</taxon>
    </lineage>
</organism>
<sequence>MQALWMLAATFMFALMGTGVKLASEMNASMAQIVVMRGVPSVVMLLIWARASGLSIKPLNWRLHVGRNVAGVTSMWSGFLAISMLPLATAVTLNYTTPLFIAAWMVGWGGARRDRVRMFAVILGFLGVLAVLRPTLGDDQLLPALLGLLSGAGGAAAQLQVRALGHLGEPTWRIVLYFSVAVCLTGFIALGLTEWRQPTAGGWAALLGLGTAGLAGQLAMTRAFGHGSAMLSAALQYTVIIFASFLGFFLWGDAPDRVAMLGMTLIVGAGLLSVWRTMRVPG</sequence>
<dbReference type="GO" id="GO:0016020">
    <property type="term" value="C:membrane"/>
    <property type="evidence" value="ECO:0007669"/>
    <property type="project" value="UniProtKB-SubCell"/>
</dbReference>
<keyword evidence="4 5" id="KW-0472">Membrane</keyword>
<dbReference type="SUPFAM" id="SSF103481">
    <property type="entry name" value="Multidrug resistance efflux transporter EmrE"/>
    <property type="match status" value="2"/>
</dbReference>
<gene>
    <name evidence="7" type="ORF">FOZ76_20910</name>
</gene>
<comment type="subcellular location">
    <subcellularLocation>
        <location evidence="1">Membrane</location>
        <topology evidence="1">Multi-pass membrane protein</topology>
    </subcellularLocation>
</comment>
<keyword evidence="8" id="KW-1185">Reference proteome</keyword>
<evidence type="ECO:0000256" key="4">
    <source>
        <dbReference type="ARBA" id="ARBA00023136"/>
    </source>
</evidence>
<dbReference type="InterPro" id="IPR037185">
    <property type="entry name" value="EmrE-like"/>
</dbReference>
<dbReference type="Proteomes" id="UP000318405">
    <property type="component" value="Unassembled WGS sequence"/>
</dbReference>
<feature type="transmembrane region" description="Helical" evidence="5">
    <location>
        <begin position="118"/>
        <end position="136"/>
    </location>
</feature>
<name>A0A556ABP1_9BURK</name>
<evidence type="ECO:0000313" key="8">
    <source>
        <dbReference type="Proteomes" id="UP000318405"/>
    </source>
</evidence>
<feature type="transmembrane region" description="Helical" evidence="5">
    <location>
        <begin position="29"/>
        <end position="48"/>
    </location>
</feature>
<protein>
    <submittedName>
        <fullName evidence="7">DMT family transporter</fullName>
    </submittedName>
</protein>
<dbReference type="InterPro" id="IPR000620">
    <property type="entry name" value="EamA_dom"/>
</dbReference>
<dbReference type="AlphaFoldDB" id="A0A556ABP1"/>
<feature type="domain" description="EamA" evidence="6">
    <location>
        <begin position="145"/>
        <end position="273"/>
    </location>
</feature>